<keyword evidence="3" id="KW-0378">Hydrolase</keyword>
<dbReference type="InterPro" id="IPR036005">
    <property type="entry name" value="Creatinase/aminopeptidase-like"/>
</dbReference>
<dbReference type="PANTHER" id="PTHR43226">
    <property type="entry name" value="XAA-PRO AMINOPEPTIDASE 3"/>
    <property type="match status" value="1"/>
</dbReference>
<dbReference type="GO" id="GO:0006508">
    <property type="term" value="P:proteolysis"/>
    <property type="evidence" value="ECO:0007669"/>
    <property type="project" value="TreeGrafter"/>
</dbReference>
<evidence type="ECO:0000313" key="7">
    <source>
        <dbReference type="EMBL" id="NDV31865.1"/>
    </source>
</evidence>
<dbReference type="GO" id="GO:0070006">
    <property type="term" value="F:metalloaminopeptidase activity"/>
    <property type="evidence" value="ECO:0007669"/>
    <property type="project" value="InterPro"/>
</dbReference>
<dbReference type="InterPro" id="IPR029149">
    <property type="entry name" value="Creatin/AminoP/Spt16_N"/>
</dbReference>
<dbReference type="SUPFAM" id="SSF55920">
    <property type="entry name" value="Creatinase/aminopeptidase"/>
    <property type="match status" value="1"/>
</dbReference>
<comment type="similarity">
    <text evidence="5">Belongs to the peptidase M24B family.</text>
</comment>
<dbReference type="FunFam" id="3.90.230.10:FF:000002">
    <property type="entry name" value="Xaa-Pro aminopeptidase 3"/>
    <property type="match status" value="1"/>
</dbReference>
<reference evidence="7" key="1">
    <citation type="journal article" date="2020" name="J. Eukaryot. Microbiol.">
        <title>De novo Sequencing, Assembly and Annotation of the Transcriptome for the Free-Living Testate Amoeba Arcella intermedia.</title>
        <authorList>
            <person name="Ribeiro G.M."/>
            <person name="Porfirio-Sousa A.L."/>
            <person name="Maurer-Alcala X.X."/>
            <person name="Katz L.A."/>
            <person name="Lahr D.J.G."/>
        </authorList>
    </citation>
    <scope>NUCLEOTIDE SEQUENCE</scope>
</reference>
<dbReference type="Pfam" id="PF00557">
    <property type="entry name" value="Peptidase_M24"/>
    <property type="match status" value="1"/>
</dbReference>
<dbReference type="AlphaFoldDB" id="A0A6B2L4J7"/>
<dbReference type="EMBL" id="GIBP01002896">
    <property type="protein sequence ID" value="NDV31865.1"/>
    <property type="molecule type" value="Transcribed_RNA"/>
</dbReference>
<keyword evidence="4" id="KW-0464">Manganese</keyword>
<proteinExistence type="inferred from homology"/>
<dbReference type="GO" id="GO:0030145">
    <property type="term" value="F:manganese ion binding"/>
    <property type="evidence" value="ECO:0007669"/>
    <property type="project" value="InterPro"/>
</dbReference>
<dbReference type="Gene3D" id="3.40.350.10">
    <property type="entry name" value="Creatinase/prolidase N-terminal domain"/>
    <property type="match status" value="1"/>
</dbReference>
<dbReference type="SMART" id="SM01011">
    <property type="entry name" value="AMP_N"/>
    <property type="match status" value="1"/>
</dbReference>
<evidence type="ECO:0000256" key="1">
    <source>
        <dbReference type="ARBA" id="ARBA00001936"/>
    </source>
</evidence>
<dbReference type="SUPFAM" id="SSF53092">
    <property type="entry name" value="Creatinase/prolidase N-terminal domain"/>
    <property type="match status" value="1"/>
</dbReference>
<evidence type="ECO:0000256" key="4">
    <source>
        <dbReference type="ARBA" id="ARBA00023211"/>
    </source>
</evidence>
<organism evidence="7">
    <name type="scientific">Arcella intermedia</name>
    <dbReference type="NCBI Taxonomy" id="1963864"/>
    <lineage>
        <taxon>Eukaryota</taxon>
        <taxon>Amoebozoa</taxon>
        <taxon>Tubulinea</taxon>
        <taxon>Elardia</taxon>
        <taxon>Arcellinida</taxon>
        <taxon>Sphaerothecina</taxon>
        <taxon>Arcellidae</taxon>
        <taxon>Arcella</taxon>
    </lineage>
</organism>
<evidence type="ECO:0000256" key="5">
    <source>
        <dbReference type="RuleBase" id="RU000590"/>
    </source>
</evidence>
<protein>
    <recommendedName>
        <fullName evidence="6">Aminopeptidase P N-terminal domain-containing protein</fullName>
    </recommendedName>
</protein>
<evidence type="ECO:0000256" key="2">
    <source>
        <dbReference type="ARBA" id="ARBA00022723"/>
    </source>
</evidence>
<dbReference type="InterPro" id="IPR052433">
    <property type="entry name" value="X-Pro_dipept-like"/>
</dbReference>
<feature type="domain" description="Aminopeptidase P N-terminal" evidence="6">
    <location>
        <begin position="1"/>
        <end position="132"/>
    </location>
</feature>
<keyword evidence="2 5" id="KW-0479">Metal-binding</keyword>
<dbReference type="CDD" id="cd01087">
    <property type="entry name" value="Prolidase"/>
    <property type="match status" value="1"/>
</dbReference>
<evidence type="ECO:0000259" key="6">
    <source>
        <dbReference type="SMART" id="SM01011"/>
    </source>
</evidence>
<dbReference type="InterPro" id="IPR007865">
    <property type="entry name" value="Aminopep_P_N"/>
</dbReference>
<dbReference type="PROSITE" id="PS00491">
    <property type="entry name" value="PROLINE_PEPTIDASE"/>
    <property type="match status" value="1"/>
</dbReference>
<sequence>MFVSNRKHFLSTVSYKEGDYLLLEGAKEKMRNADTELLFRQNSNFLYLCGVDSLPDCKFLMNLVTGESYLFITDLDDKFYYWHGAPPSPDYFKAQYGLTDVLYTSKLKDYILGLHNQANLLNLFVEDSEAFKDMPPELKHLATEENATKMQKDLMNARATKTELEIAVTKEAIRVSGGAHVEVMSKCKVGWKESHLESLFQHYTSWRGCRHPSYVPIVGTGTNGAILHYNQNNAVIKDGDLIVIDASCECLGYASDITRTFPANGKFTEDQRMIYSLVLETQKSAIAMIKPGILFRDIYLATLKNLAQGLIDLGFVEGADITKATGILTDVFMPHGLGHYIGLDVHDSTIYPQKALEPGMIITIEPGIYFCSTFVQKGLNDPEKRPYLNVGLLKRFENFGGVRIEDDVLVTEGGHEVLTKGAPKEIDDIESIMKK</sequence>
<dbReference type="Pfam" id="PF05195">
    <property type="entry name" value="AMP_N"/>
    <property type="match status" value="1"/>
</dbReference>
<dbReference type="Gene3D" id="3.90.230.10">
    <property type="entry name" value="Creatinase/methionine aminopeptidase superfamily"/>
    <property type="match status" value="1"/>
</dbReference>
<comment type="cofactor">
    <cofactor evidence="1">
        <name>Mn(2+)</name>
        <dbReference type="ChEBI" id="CHEBI:29035"/>
    </cofactor>
</comment>
<dbReference type="InterPro" id="IPR000994">
    <property type="entry name" value="Pept_M24"/>
</dbReference>
<dbReference type="PANTHER" id="PTHR43226:SF1">
    <property type="entry name" value="XAA-PRO DIPEPTIDASE"/>
    <property type="match status" value="1"/>
</dbReference>
<evidence type="ECO:0000256" key="3">
    <source>
        <dbReference type="ARBA" id="ARBA00022801"/>
    </source>
</evidence>
<dbReference type="InterPro" id="IPR001131">
    <property type="entry name" value="Peptidase_M24B_aminopep-P_CS"/>
</dbReference>
<name>A0A6B2L4J7_9EUKA</name>
<accession>A0A6B2L4J7</accession>